<evidence type="ECO:0000313" key="1">
    <source>
        <dbReference type="EMBL" id="KAL3870793.1"/>
    </source>
</evidence>
<organism evidence="1 2">
    <name type="scientific">Sinanodonta woodiana</name>
    <name type="common">Chinese pond mussel</name>
    <name type="synonym">Anodonta woodiana</name>
    <dbReference type="NCBI Taxonomy" id="1069815"/>
    <lineage>
        <taxon>Eukaryota</taxon>
        <taxon>Metazoa</taxon>
        <taxon>Spiralia</taxon>
        <taxon>Lophotrochozoa</taxon>
        <taxon>Mollusca</taxon>
        <taxon>Bivalvia</taxon>
        <taxon>Autobranchia</taxon>
        <taxon>Heteroconchia</taxon>
        <taxon>Palaeoheterodonta</taxon>
        <taxon>Unionida</taxon>
        <taxon>Unionoidea</taxon>
        <taxon>Unionidae</taxon>
        <taxon>Unioninae</taxon>
        <taxon>Sinanodonta</taxon>
    </lineage>
</organism>
<dbReference type="Proteomes" id="UP001634394">
    <property type="component" value="Unassembled WGS sequence"/>
</dbReference>
<evidence type="ECO:0000313" key="2">
    <source>
        <dbReference type="Proteomes" id="UP001634394"/>
    </source>
</evidence>
<dbReference type="EMBL" id="JBJQND010000007">
    <property type="protein sequence ID" value="KAL3870793.1"/>
    <property type="molecule type" value="Genomic_DNA"/>
</dbReference>
<gene>
    <name evidence="1" type="ORF">ACJMK2_038836</name>
</gene>
<keyword evidence="2" id="KW-1185">Reference proteome</keyword>
<accession>A0ABD3WDG7</accession>
<protein>
    <submittedName>
        <fullName evidence="1">Uncharacterized protein</fullName>
    </submittedName>
</protein>
<reference evidence="1 2" key="1">
    <citation type="submission" date="2024-11" db="EMBL/GenBank/DDBJ databases">
        <title>Chromosome-level genome assembly of the freshwater bivalve Anodonta woodiana.</title>
        <authorList>
            <person name="Chen X."/>
        </authorList>
    </citation>
    <scope>NUCLEOTIDE SEQUENCE [LARGE SCALE GENOMIC DNA]</scope>
    <source>
        <strain evidence="1">MN2024</strain>
        <tissue evidence="1">Gills</tissue>
    </source>
</reference>
<feature type="non-terminal residue" evidence="1">
    <location>
        <position position="1"/>
    </location>
</feature>
<dbReference type="AlphaFoldDB" id="A0ABD3WDG7"/>
<comment type="caution">
    <text evidence="1">The sequence shown here is derived from an EMBL/GenBank/DDBJ whole genome shotgun (WGS) entry which is preliminary data.</text>
</comment>
<sequence>RDKDPYAKEEETNTTLIYKVDGRIASDALLALHEVKRNTSDKISPFADGIKSWTDYLK</sequence>
<proteinExistence type="predicted"/>
<name>A0ABD3WDG7_SINWO</name>